<sequence>MRDRDRGGRRRLRSARVAAPLTAAVAALLLAGCDEPAPVYDYAAVCVDPATQQRVADDRCDDDYDDVSGDGTLWFFYSTTGGDRRAPAVGQRVAPAKGSFRRPTHGAIARGVPAAGGPILRGGFGTHSGAGS</sequence>
<evidence type="ECO:0000313" key="3">
    <source>
        <dbReference type="Proteomes" id="UP000637578"/>
    </source>
</evidence>
<organism evidence="2 3">
    <name type="scientific">Longimycelium tulufanense</name>
    <dbReference type="NCBI Taxonomy" id="907463"/>
    <lineage>
        <taxon>Bacteria</taxon>
        <taxon>Bacillati</taxon>
        <taxon>Actinomycetota</taxon>
        <taxon>Actinomycetes</taxon>
        <taxon>Pseudonocardiales</taxon>
        <taxon>Pseudonocardiaceae</taxon>
        <taxon>Longimycelium</taxon>
    </lineage>
</organism>
<proteinExistence type="predicted"/>
<accession>A0A8J3FX03</accession>
<dbReference type="EMBL" id="BMMK01000018">
    <property type="protein sequence ID" value="GGM64257.1"/>
    <property type="molecule type" value="Genomic_DNA"/>
</dbReference>
<evidence type="ECO:0000313" key="2">
    <source>
        <dbReference type="EMBL" id="GGM64257.1"/>
    </source>
</evidence>
<comment type="caution">
    <text evidence="2">The sequence shown here is derived from an EMBL/GenBank/DDBJ whole genome shotgun (WGS) entry which is preliminary data.</text>
</comment>
<name>A0A8J3FX03_9PSEU</name>
<keyword evidence="3" id="KW-1185">Reference proteome</keyword>
<evidence type="ECO:0000256" key="1">
    <source>
        <dbReference type="SAM" id="MobiDB-lite"/>
    </source>
</evidence>
<gene>
    <name evidence="2" type="ORF">GCM10012275_38510</name>
</gene>
<protein>
    <submittedName>
        <fullName evidence="2">Uncharacterized protein</fullName>
    </submittedName>
</protein>
<reference evidence="2" key="2">
    <citation type="submission" date="2020-09" db="EMBL/GenBank/DDBJ databases">
        <authorList>
            <person name="Sun Q."/>
            <person name="Zhou Y."/>
        </authorList>
    </citation>
    <scope>NUCLEOTIDE SEQUENCE</scope>
    <source>
        <strain evidence="2">CGMCC 4.5737</strain>
    </source>
</reference>
<feature type="region of interest" description="Disordered" evidence="1">
    <location>
        <begin position="86"/>
        <end position="105"/>
    </location>
</feature>
<dbReference type="PROSITE" id="PS51257">
    <property type="entry name" value="PROKAR_LIPOPROTEIN"/>
    <property type="match status" value="1"/>
</dbReference>
<dbReference type="AlphaFoldDB" id="A0A8J3FX03"/>
<dbReference type="Proteomes" id="UP000637578">
    <property type="component" value="Unassembled WGS sequence"/>
</dbReference>
<reference evidence="2" key="1">
    <citation type="journal article" date="2014" name="Int. J. Syst. Evol. Microbiol.">
        <title>Complete genome sequence of Corynebacterium casei LMG S-19264T (=DSM 44701T), isolated from a smear-ripened cheese.</title>
        <authorList>
            <consortium name="US DOE Joint Genome Institute (JGI-PGF)"/>
            <person name="Walter F."/>
            <person name="Albersmeier A."/>
            <person name="Kalinowski J."/>
            <person name="Ruckert C."/>
        </authorList>
    </citation>
    <scope>NUCLEOTIDE SEQUENCE</scope>
    <source>
        <strain evidence="2">CGMCC 4.5737</strain>
    </source>
</reference>
<dbReference type="RefSeq" id="WP_189059624.1">
    <property type="nucleotide sequence ID" value="NZ_BMMK01000018.1"/>
</dbReference>